<proteinExistence type="predicted"/>
<organism evidence="1 2">
    <name type="scientific">Clostridium sporogenes</name>
    <dbReference type="NCBI Taxonomy" id="1509"/>
    <lineage>
        <taxon>Bacteria</taxon>
        <taxon>Bacillati</taxon>
        <taxon>Bacillota</taxon>
        <taxon>Clostridia</taxon>
        <taxon>Eubacteriales</taxon>
        <taxon>Clostridiaceae</taxon>
        <taxon>Clostridium</taxon>
    </lineage>
</organism>
<dbReference type="InterPro" id="IPR000415">
    <property type="entry name" value="Nitroreductase-like"/>
</dbReference>
<dbReference type="GO" id="GO:0016491">
    <property type="term" value="F:oxidoreductase activity"/>
    <property type="evidence" value="ECO:0007669"/>
    <property type="project" value="InterPro"/>
</dbReference>
<dbReference type="AlphaFoldDB" id="A0A7U4LMF9"/>
<gene>
    <name evidence="1" type="ORF">CLSPO_c15570</name>
</gene>
<dbReference type="Gene3D" id="3.40.109.10">
    <property type="entry name" value="NADH Oxidase"/>
    <property type="match status" value="1"/>
</dbReference>
<evidence type="ECO:0000313" key="1">
    <source>
        <dbReference type="EMBL" id="AKC62277.1"/>
    </source>
</evidence>
<reference evidence="1 2" key="1">
    <citation type="journal article" date="2015" name="PLoS ONE">
        <title>A universal mariner transposon system for forward genetic studies in the genus clostridium.</title>
        <authorList>
            <person name="Zhang Y."/>
            <person name="Grosse-Honebrink A."/>
            <person name="Minton N.P."/>
        </authorList>
    </citation>
    <scope>NUCLEOTIDE SEQUENCE [LARGE SCALE GENOMIC DNA]</scope>
    <source>
        <strain evidence="1 2">NCIMB 10696</strain>
    </source>
</reference>
<name>A0A7U4LMF9_CLOSG</name>
<sequence>MNTILNRKSIRKYKDIKVNDDIAEDLLKAGMAVPPARVSR</sequence>
<protein>
    <submittedName>
        <fullName evidence="1">Nitroreductase family</fullName>
    </submittedName>
</protein>
<evidence type="ECO:0000313" key="2">
    <source>
        <dbReference type="Proteomes" id="UP000033052"/>
    </source>
</evidence>
<dbReference type="KEGG" id="cld:CLSPO_c15570"/>
<dbReference type="Proteomes" id="UP000033052">
    <property type="component" value="Chromosome"/>
</dbReference>
<dbReference type="EMBL" id="CP009225">
    <property type="protein sequence ID" value="AKC62277.1"/>
    <property type="molecule type" value="Genomic_DNA"/>
</dbReference>
<accession>A0A7U4LMF9</accession>
<dbReference type="SUPFAM" id="SSF55469">
    <property type="entry name" value="FMN-dependent nitroreductase-like"/>
    <property type="match status" value="1"/>
</dbReference>